<name>W8W1K9_9VIRU</name>
<dbReference type="GeneID" id="18501482"/>
<sequence>MIAAFDLGRKNFAFAVKDKDEFILLKNINLDEQNMTKTDLNKLKKDELVNMMENLSIKSTSSQIAQSSISSKLKKKEIIDCIISTTKGKNKPKDIGISMFQVMDEYKEIWEKCNVFLIERQMTINLQALKLSHYLEAYLKIYYPNKKILNYSASKKTKKLGAPTLKTKRERKAWTTQFTSELLTDENLKYFQSLSKKDDIADVVCMIESYY</sequence>
<keyword evidence="2" id="KW-1185">Reference proteome</keyword>
<accession>W8W1K9</accession>
<evidence type="ECO:0000313" key="1">
    <source>
        <dbReference type="EMBL" id="CCV02128.1"/>
    </source>
</evidence>
<proteinExistence type="predicted"/>
<dbReference type="SUPFAM" id="SSF53098">
    <property type="entry name" value="Ribonuclease H-like"/>
    <property type="match status" value="1"/>
</dbReference>
<dbReference type="KEGG" id="vg:18501482"/>
<dbReference type="InterPro" id="IPR012337">
    <property type="entry name" value="RNaseH-like_sf"/>
</dbReference>
<dbReference type="OrthoDB" id="15522at10239"/>
<protein>
    <submittedName>
        <fullName evidence="1">RuvC-like Holliday junction resolvase</fullName>
    </submittedName>
</protein>
<dbReference type="RefSeq" id="YP_009010643.1">
    <property type="nucleotide sequence ID" value="NC_023613.1"/>
</dbReference>
<dbReference type="Proteomes" id="UP000097612">
    <property type="component" value="Segment"/>
</dbReference>
<evidence type="ECO:0000313" key="2">
    <source>
        <dbReference type="Proteomes" id="UP000097612"/>
    </source>
</evidence>
<dbReference type="EMBL" id="HF920635">
    <property type="protein sequence ID" value="CCV02128.1"/>
    <property type="molecule type" value="Genomic_DNA"/>
</dbReference>
<reference evidence="1 2" key="1">
    <citation type="journal article" date="2013" name="Arch. Virol.">
        <title>Complete genome sequence of invertebrate iridovirus IIV-25 isolated from a blackfly larva.</title>
        <authorList>
            <person name="Piegu B."/>
            <person name="Guizard S."/>
            <person name="Spears T."/>
            <person name="Cruaud C."/>
            <person name="Couloux A."/>
            <person name="Bideshi D.K."/>
            <person name="Federici B.A."/>
            <person name="Bigot Y."/>
        </authorList>
    </citation>
    <scope>NUCLEOTIDE SEQUENCE [LARGE SCALE GENOMIC DNA]</scope>
</reference>
<organism evidence="1 2">
    <name type="scientific">Invertebrate iridovirus 25</name>
    <dbReference type="NCBI Taxonomy" id="1301280"/>
    <lineage>
        <taxon>Viruses</taxon>
        <taxon>Varidnaviria</taxon>
        <taxon>Bamfordvirae</taxon>
        <taxon>Nucleocytoviricota</taxon>
        <taxon>Megaviricetes</taxon>
        <taxon>Pimascovirales</taxon>
        <taxon>Pimascovirales incertae sedis</taxon>
        <taxon>Iridoviridae</taxon>
        <taxon>Betairidovirinae</taxon>
        <taxon>Chloriridovirus</taxon>
        <taxon>Chloriridovirus simulium2</taxon>
    </lineage>
</organism>
<gene>
    <name evidence="1" type="primary">110L</name>
    <name evidence="1" type="ORF">IIV25_110L</name>
</gene>